<dbReference type="Gramene" id="PSAT_LOCUS26623_t1">
    <property type="protein sequence ID" value="CAL5207879.1"/>
    <property type="gene ID" value="PSAT_LOCUS26623"/>
</dbReference>
<dbReference type="AlphaFoldDB" id="A0A9D4WAM5"/>
<evidence type="ECO:0000313" key="5">
    <source>
        <dbReference type="Proteomes" id="UP001058974"/>
    </source>
</evidence>
<organism evidence="4 5">
    <name type="scientific">Pisum sativum</name>
    <name type="common">Garden pea</name>
    <name type="synonym">Lathyrus oleraceus</name>
    <dbReference type="NCBI Taxonomy" id="3888"/>
    <lineage>
        <taxon>Eukaryota</taxon>
        <taxon>Viridiplantae</taxon>
        <taxon>Streptophyta</taxon>
        <taxon>Embryophyta</taxon>
        <taxon>Tracheophyta</taxon>
        <taxon>Spermatophyta</taxon>
        <taxon>Magnoliopsida</taxon>
        <taxon>eudicotyledons</taxon>
        <taxon>Gunneridae</taxon>
        <taxon>Pentapetalae</taxon>
        <taxon>rosids</taxon>
        <taxon>fabids</taxon>
        <taxon>Fabales</taxon>
        <taxon>Fabaceae</taxon>
        <taxon>Papilionoideae</taxon>
        <taxon>50 kb inversion clade</taxon>
        <taxon>NPAAA clade</taxon>
        <taxon>Hologalegina</taxon>
        <taxon>IRL clade</taxon>
        <taxon>Fabeae</taxon>
        <taxon>Lathyrus</taxon>
    </lineage>
</organism>
<feature type="repeat" description="PPR" evidence="3">
    <location>
        <begin position="307"/>
        <end position="341"/>
    </location>
</feature>
<dbReference type="OrthoDB" id="185373at2759"/>
<feature type="repeat" description="PPR" evidence="3">
    <location>
        <begin position="482"/>
        <end position="516"/>
    </location>
</feature>
<evidence type="ECO:0008006" key="6">
    <source>
        <dbReference type="Google" id="ProtNLM"/>
    </source>
</evidence>
<dbReference type="Pfam" id="PF13041">
    <property type="entry name" value="PPR_2"/>
    <property type="match status" value="3"/>
</dbReference>
<dbReference type="PANTHER" id="PTHR47933">
    <property type="entry name" value="PENTATRICOPEPTIDE REPEAT-CONTAINING PROTEIN 1, MITOCHONDRIAL"/>
    <property type="match status" value="1"/>
</dbReference>
<evidence type="ECO:0000256" key="3">
    <source>
        <dbReference type="PROSITE-ProRule" id="PRU00708"/>
    </source>
</evidence>
<comment type="similarity">
    <text evidence="1">Belongs to the PPR family. P subfamily.</text>
</comment>
<dbReference type="NCBIfam" id="TIGR00756">
    <property type="entry name" value="PPR"/>
    <property type="match status" value="5"/>
</dbReference>
<dbReference type="PANTHER" id="PTHR47933:SF23">
    <property type="entry name" value="OS02G0468500 PROTEIN"/>
    <property type="match status" value="1"/>
</dbReference>
<dbReference type="Pfam" id="PF01535">
    <property type="entry name" value="PPR"/>
    <property type="match status" value="2"/>
</dbReference>
<evidence type="ECO:0000256" key="1">
    <source>
        <dbReference type="ARBA" id="ARBA00007626"/>
    </source>
</evidence>
<dbReference type="InterPro" id="IPR051240">
    <property type="entry name" value="Mito_RNA-Proc/Resp"/>
</dbReference>
<name>A0A9D4WAM5_PEA</name>
<protein>
    <recommendedName>
        <fullName evidence="6">Pentatricopeptide repeat-containing protein</fullName>
    </recommendedName>
</protein>
<feature type="repeat" description="PPR" evidence="3">
    <location>
        <begin position="342"/>
        <end position="376"/>
    </location>
</feature>
<comment type="caution">
    <text evidence="4">The sequence shown here is derived from an EMBL/GenBank/DDBJ whole genome shotgun (WGS) entry which is preliminary data.</text>
</comment>
<evidence type="ECO:0000256" key="2">
    <source>
        <dbReference type="ARBA" id="ARBA00022737"/>
    </source>
</evidence>
<evidence type="ECO:0000313" key="4">
    <source>
        <dbReference type="EMBL" id="KAI5397171.1"/>
    </source>
</evidence>
<feature type="repeat" description="PPR" evidence="3">
    <location>
        <begin position="517"/>
        <end position="551"/>
    </location>
</feature>
<dbReference type="InterPro" id="IPR011990">
    <property type="entry name" value="TPR-like_helical_dom_sf"/>
</dbReference>
<sequence>MSLSSKHLKLLSRLTFYKPHSHTPPYISSTSKHNNNIITLICNSFRTKQNWDTITHNFSSIQLTNPLVEQILLQLKTPTDAKNALSFFHWSSKTHRFQHGLRSYSITINLLLQANLITDAKALLESLANKNTDSNSVRAVIDSLIHTSEFVSSGSHPPVLDLLLKAYAKARLTDVAFAVCRYVDELGFRIGLSSFNALLHVAQRCDRFSTVWEVYGYMIGKRIYPNSVTLRIMIDALCKEGLLQRNVEVVDRIIGKRDSYSPSVIVNSSLILRMLEKGEEGEEGEEGELVKLVMLLKRFLQKNLIGDSVAYSMIVKVKVRLGDLDSALEMYNEMVRRGFSENSFVHTSFIEAFCEKGRIEEAIGLMREMEGKGLRPYGETYECVIVGCADSGRLTECWSVFEEMLSVGFVPSSLSFDKVAEKLGENGDVEKVNDILTVLIDKGFLPSDVTYSHLINGYARNDRIQEVLKTYYEMEYKSMCPGLSVYLSMIQCLCRFGKVEDAEKYLRIMKGRSLVPNVTIYETLIAGHLQKGNHDRALQLRDEMASLKLQNC</sequence>
<proteinExistence type="inferred from homology"/>
<dbReference type="PROSITE" id="PS51375">
    <property type="entry name" value="PPR"/>
    <property type="match status" value="6"/>
</dbReference>
<dbReference type="GO" id="GO:0003729">
    <property type="term" value="F:mRNA binding"/>
    <property type="evidence" value="ECO:0007669"/>
    <property type="project" value="TreeGrafter"/>
</dbReference>
<accession>A0A9D4WAM5</accession>
<reference evidence="4 5" key="1">
    <citation type="journal article" date="2022" name="Nat. Genet.">
        <title>Improved pea reference genome and pan-genome highlight genomic features and evolutionary characteristics.</title>
        <authorList>
            <person name="Yang T."/>
            <person name="Liu R."/>
            <person name="Luo Y."/>
            <person name="Hu S."/>
            <person name="Wang D."/>
            <person name="Wang C."/>
            <person name="Pandey M.K."/>
            <person name="Ge S."/>
            <person name="Xu Q."/>
            <person name="Li N."/>
            <person name="Li G."/>
            <person name="Huang Y."/>
            <person name="Saxena R.K."/>
            <person name="Ji Y."/>
            <person name="Li M."/>
            <person name="Yan X."/>
            <person name="He Y."/>
            <person name="Liu Y."/>
            <person name="Wang X."/>
            <person name="Xiang C."/>
            <person name="Varshney R.K."/>
            <person name="Ding H."/>
            <person name="Gao S."/>
            <person name="Zong X."/>
        </authorList>
    </citation>
    <scope>NUCLEOTIDE SEQUENCE [LARGE SCALE GENOMIC DNA]</scope>
    <source>
        <strain evidence="4 5">cv. Zhongwan 6</strain>
    </source>
</reference>
<dbReference type="Gene3D" id="1.25.40.10">
    <property type="entry name" value="Tetratricopeptide repeat domain"/>
    <property type="match status" value="4"/>
</dbReference>
<feature type="repeat" description="PPR" evidence="3">
    <location>
        <begin position="377"/>
        <end position="411"/>
    </location>
</feature>
<dbReference type="Proteomes" id="UP001058974">
    <property type="component" value="Chromosome 6"/>
</dbReference>
<dbReference type="Gramene" id="Psat06G0311800-T1">
    <property type="protein sequence ID" value="KAI5397171.1"/>
    <property type="gene ID" value="KIW84_063118"/>
</dbReference>
<gene>
    <name evidence="4" type="ORF">KIW84_063118</name>
</gene>
<dbReference type="InterPro" id="IPR002885">
    <property type="entry name" value="PPR_rpt"/>
</dbReference>
<keyword evidence="2" id="KW-0677">Repeat</keyword>
<feature type="repeat" description="PPR" evidence="3">
    <location>
        <begin position="447"/>
        <end position="481"/>
    </location>
</feature>
<keyword evidence="5" id="KW-1185">Reference proteome</keyword>
<dbReference type="EMBL" id="JAMSHJ010000006">
    <property type="protein sequence ID" value="KAI5397171.1"/>
    <property type="molecule type" value="Genomic_DNA"/>
</dbReference>